<comment type="caution">
    <text evidence="2">The sequence shown here is derived from an EMBL/GenBank/DDBJ whole genome shotgun (WGS) entry which is preliminary data.</text>
</comment>
<sequence length="337" mass="36670">MVKCIELIAAVSAAIFVGVISAANEGDQTASVSSGKVRPAENDDVASDNAKELTVDNACVLADFKTSTTDFIGLNNLLSIVKASPLLLSPYVSDPLIIENVALAPLNYSYLGYNLQVTPMFNWMNVSGITTIAPYPVNVTSSNTLNLGAEFTGTVALQGTMTFAVALPEREWYQLCVVDLLHPSECKPQLVTVHMSISVEKPRILTNVEANLYECAPSIPESACQNLTTSTITVDALSGNISAVYSSIYKNFKNAKINKLKLDWEAIAQNDISYVVHGMSKFVSKFLTDMLGTETESLNEKGEYYYNYIKVVQTILLSLIDKTVDSSLEPQFRATCL</sequence>
<dbReference type="Proteomes" id="UP001162060">
    <property type="component" value="Unassembled WGS sequence"/>
</dbReference>
<organism evidence="2 3">
    <name type="scientific">Peronospora matthiolae</name>
    <dbReference type="NCBI Taxonomy" id="2874970"/>
    <lineage>
        <taxon>Eukaryota</taxon>
        <taxon>Sar</taxon>
        <taxon>Stramenopiles</taxon>
        <taxon>Oomycota</taxon>
        <taxon>Peronosporomycetes</taxon>
        <taxon>Peronosporales</taxon>
        <taxon>Peronosporaceae</taxon>
        <taxon>Peronospora</taxon>
    </lineage>
</organism>
<evidence type="ECO:0000313" key="2">
    <source>
        <dbReference type="EMBL" id="CAK7920084.1"/>
    </source>
</evidence>
<protein>
    <submittedName>
        <fullName evidence="2">Uncharacterized protein</fullName>
    </submittedName>
</protein>
<name>A0AAV1TFS7_9STRA</name>
<evidence type="ECO:0000256" key="1">
    <source>
        <dbReference type="SAM" id="SignalP"/>
    </source>
</evidence>
<dbReference type="AlphaFoldDB" id="A0AAV1TFS7"/>
<gene>
    <name evidence="2" type="ORF">PM001_LOCUS6456</name>
</gene>
<evidence type="ECO:0000313" key="3">
    <source>
        <dbReference type="Proteomes" id="UP001162060"/>
    </source>
</evidence>
<accession>A0AAV1TFS7</accession>
<proteinExistence type="predicted"/>
<feature type="signal peptide" evidence="1">
    <location>
        <begin position="1"/>
        <end position="22"/>
    </location>
</feature>
<reference evidence="2" key="1">
    <citation type="submission" date="2024-01" db="EMBL/GenBank/DDBJ databases">
        <authorList>
            <person name="Webb A."/>
        </authorList>
    </citation>
    <scope>NUCLEOTIDE SEQUENCE</scope>
    <source>
        <strain evidence="2">Pm1</strain>
    </source>
</reference>
<keyword evidence="1" id="KW-0732">Signal</keyword>
<dbReference type="EMBL" id="CAKLBY020000051">
    <property type="protein sequence ID" value="CAK7920084.1"/>
    <property type="molecule type" value="Genomic_DNA"/>
</dbReference>
<feature type="chain" id="PRO_5043875243" evidence="1">
    <location>
        <begin position="23"/>
        <end position="337"/>
    </location>
</feature>